<gene>
    <name evidence="1" type="ORF">AN396_08065</name>
</gene>
<dbReference type="EMBL" id="LJDB01000064">
    <property type="protein sequence ID" value="ONI39350.1"/>
    <property type="molecule type" value="Genomic_DNA"/>
</dbReference>
<evidence type="ECO:0000313" key="1">
    <source>
        <dbReference type="EMBL" id="ONI39350.1"/>
    </source>
</evidence>
<proteinExistence type="predicted"/>
<dbReference type="Proteomes" id="UP000188605">
    <property type="component" value="Unassembled WGS sequence"/>
</dbReference>
<keyword evidence="2" id="KW-1185">Reference proteome</keyword>
<reference evidence="1" key="1">
    <citation type="submission" date="2016-08" db="EMBL/GenBank/DDBJ databases">
        <authorList>
            <person name="Ngugi D.K."/>
            <person name="Miyake S."/>
            <person name="Stingl U."/>
        </authorList>
    </citation>
    <scope>NUCLEOTIDE SEQUENCE</scope>
    <source>
        <strain evidence="1">SCG-B11WGA-EpuloA1</strain>
    </source>
</reference>
<accession>A0ACC8XAH7</accession>
<protein>
    <submittedName>
        <fullName evidence="1">Uncharacterized protein</fullName>
    </submittedName>
</protein>
<organism evidence="1 2">
    <name type="scientific">Candidatus Epulonipiscium fishelsonii</name>
    <dbReference type="NCBI Taxonomy" id="77094"/>
    <lineage>
        <taxon>Bacteria</taxon>
        <taxon>Bacillati</taxon>
        <taxon>Bacillota</taxon>
        <taxon>Clostridia</taxon>
        <taxon>Lachnospirales</taxon>
        <taxon>Lachnospiraceae</taxon>
        <taxon>Candidatus Epulonipiscium</taxon>
    </lineage>
</organism>
<comment type="caution">
    <text evidence="1">The sequence shown here is derived from an EMBL/GenBank/DDBJ whole genome shotgun (WGS) entry which is preliminary data.</text>
</comment>
<evidence type="ECO:0000313" key="2">
    <source>
        <dbReference type="Proteomes" id="UP000188605"/>
    </source>
</evidence>
<name>A0ACC8XAH7_9FIRM</name>
<sequence>MDDILLNAGTGEVEIVEFVVNERKYGINVLKVKGIVSIEGVTPLPKSNEQIAGLTSIRGQMDTVIDLSIVLHGKKTVDFSEMLGLLCEFNETIVVFLVNKVEGIRRIRWEEIKQTNTVNKESVTIGTVMQNDQIIVLLDFESITIQAGIGKGYEKDRHSIFNSKNLKKDEKIILVEDSRAIRELLKCSLEEGGYHNIKIFENGKQAQDYIFAVKDELEENFEREMQLVITDVEMPILDGYTLTRSIKEDPILNSLPVIIFSSLITEQLYHKGKAIGADMQISKPSMKELVDVVNMFFGHD</sequence>